<reference evidence="1 2" key="1">
    <citation type="journal article" date="2018" name="Science">
        <title>The opium poppy genome and morphinan production.</title>
        <authorList>
            <person name="Guo L."/>
            <person name="Winzer T."/>
            <person name="Yang X."/>
            <person name="Li Y."/>
            <person name="Ning Z."/>
            <person name="He Z."/>
            <person name="Teodor R."/>
            <person name="Lu Y."/>
            <person name="Bowser T.A."/>
            <person name="Graham I.A."/>
            <person name="Ye K."/>
        </authorList>
    </citation>
    <scope>NUCLEOTIDE SEQUENCE [LARGE SCALE GENOMIC DNA]</scope>
    <source>
        <strain evidence="2">cv. HN1</strain>
        <tissue evidence="1">Leaves</tissue>
    </source>
</reference>
<feature type="non-terminal residue" evidence="1">
    <location>
        <position position="73"/>
    </location>
</feature>
<name>A0A4Y7LEQ4_PAPSO</name>
<organism evidence="1 2">
    <name type="scientific">Papaver somniferum</name>
    <name type="common">Opium poppy</name>
    <dbReference type="NCBI Taxonomy" id="3469"/>
    <lineage>
        <taxon>Eukaryota</taxon>
        <taxon>Viridiplantae</taxon>
        <taxon>Streptophyta</taxon>
        <taxon>Embryophyta</taxon>
        <taxon>Tracheophyta</taxon>
        <taxon>Spermatophyta</taxon>
        <taxon>Magnoliopsida</taxon>
        <taxon>Ranunculales</taxon>
        <taxon>Papaveraceae</taxon>
        <taxon>Papaveroideae</taxon>
        <taxon>Papaver</taxon>
    </lineage>
</organism>
<evidence type="ECO:0000313" key="1">
    <source>
        <dbReference type="EMBL" id="RZC83973.1"/>
    </source>
</evidence>
<sequence>MAYKSLKQVSGIGMDLQIIKLLLTQHPERVQRSLLYMEGANPWLILEQKGSLHHPHKVFDRSPERLRHALNFC</sequence>
<accession>A0A4Y7LEQ4</accession>
<protein>
    <submittedName>
        <fullName evidence="1">Uncharacterized protein</fullName>
    </submittedName>
</protein>
<keyword evidence="2" id="KW-1185">Reference proteome</keyword>
<dbReference type="EMBL" id="CM010725">
    <property type="protein sequence ID" value="RZC83973.1"/>
    <property type="molecule type" value="Genomic_DNA"/>
</dbReference>
<proteinExistence type="predicted"/>
<dbReference type="AlphaFoldDB" id="A0A4Y7LEQ4"/>
<evidence type="ECO:0000313" key="2">
    <source>
        <dbReference type="Proteomes" id="UP000316621"/>
    </source>
</evidence>
<dbReference type="Proteomes" id="UP000316621">
    <property type="component" value="Chromosome 11"/>
</dbReference>
<dbReference type="Gramene" id="RZC83973">
    <property type="protein sequence ID" value="RZC83973"/>
    <property type="gene ID" value="C5167_046758"/>
</dbReference>
<gene>
    <name evidence="1" type="ORF">C5167_046758</name>
</gene>